<dbReference type="PANTHER" id="PTHR21319:SF53">
    <property type="entry name" value="RING FINGER AND CHY ZINC FINGER DOMAIN-CONTAINING PROTEIN 1"/>
    <property type="match status" value="1"/>
</dbReference>
<feature type="compositionally biased region" description="Low complexity" evidence="5">
    <location>
        <begin position="325"/>
        <end position="334"/>
    </location>
</feature>
<dbReference type="SUPFAM" id="SSF161219">
    <property type="entry name" value="CHY zinc finger-like"/>
    <property type="match status" value="1"/>
</dbReference>
<evidence type="ECO:0000313" key="7">
    <source>
        <dbReference type="EMBL" id="KAI7845882.1"/>
    </source>
</evidence>
<evidence type="ECO:0000259" key="6">
    <source>
        <dbReference type="PROSITE" id="PS51266"/>
    </source>
</evidence>
<sequence>MPCLTTLLPPTQLLSTAPGALNLALPWAQAHQQFVHLLSLVPDCLEAYQSEDAWGGTLRRWAILNDTTTVQIDASVHPSSPQAKRPAVAAAAAAAGVSAAGSMRGHQPAAAAAPAAAAPHQAAALPRALQSELDFLQKRYGMRVQPAGTADVAESTAGAATQLAGLSISPAAASAAAPAAGCPTAAASAAAAGTDSQLAFHVSLRPTDPAWDPAHPLLLCGLLQPGSYPAAGSLNLAISPAQRPELSALQHEVLGKLLQQEVAGSCGRPGALRAVLRHLENHAGELWQASEDIAAEVARRRQQAQQAGTAGAAAAAAAAARAAPAQAGSSSSGSDLDDDGAYGSYGSSSDDGSSGSSLGSEGEDGPGSPAGGGGGHSDAVLPLRLELEGLELVDCDALELLRLNLQVACTRCRAPGELSFATAAVALPSDGRSKGSSSGSSDTLVGAGECGNCHQLWAAEVAPKLLHERSNTLAHIRAEGCAPVDLLPSWLAGQCGRCSSSAAFRSVAVGKWNERACSACHTPMRFQFSTALFVAHKPGGGRQQGAATSSGQPRAAADRNRPADGGAADPYSALLVQPGTELPERGTCKHYRHSYRWLRFPCCGKRFPCDLCHEEFTDHDLKWATRMTCGYCSTEQPVAGQCKACGKKLAASAAAPSGRQTRFWEGGKGQRDPSKLLPNDPRRWKGRNKTSSRKSQRVGQAGKARRERQAA</sequence>
<keyword evidence="2 4" id="KW-0863">Zinc-finger</keyword>
<dbReference type="Pfam" id="PF05495">
    <property type="entry name" value="zf-CHY"/>
    <property type="match status" value="1"/>
</dbReference>
<reference evidence="7" key="1">
    <citation type="submission" date="2020-11" db="EMBL/GenBank/DDBJ databases">
        <title>Chlorella ohadii genome sequencing and assembly.</title>
        <authorList>
            <person name="Murik O."/>
            <person name="Treves H."/>
            <person name="Kedem I."/>
            <person name="Shotland Y."/>
            <person name="Kaplan A."/>
        </authorList>
    </citation>
    <scope>NUCLEOTIDE SEQUENCE</scope>
    <source>
        <strain evidence="7">1</strain>
    </source>
</reference>
<dbReference type="GO" id="GO:0061630">
    <property type="term" value="F:ubiquitin protein ligase activity"/>
    <property type="evidence" value="ECO:0007669"/>
    <property type="project" value="TreeGrafter"/>
</dbReference>
<dbReference type="GO" id="GO:0016567">
    <property type="term" value="P:protein ubiquitination"/>
    <property type="evidence" value="ECO:0007669"/>
    <property type="project" value="TreeGrafter"/>
</dbReference>
<accession>A0AAD5DWS7</accession>
<dbReference type="GO" id="GO:0005634">
    <property type="term" value="C:nucleus"/>
    <property type="evidence" value="ECO:0007669"/>
    <property type="project" value="TreeGrafter"/>
</dbReference>
<dbReference type="InterPro" id="IPR036280">
    <property type="entry name" value="Multihaem_cyt_sf"/>
</dbReference>
<evidence type="ECO:0000256" key="2">
    <source>
        <dbReference type="ARBA" id="ARBA00022771"/>
    </source>
</evidence>
<evidence type="ECO:0000256" key="3">
    <source>
        <dbReference type="ARBA" id="ARBA00022833"/>
    </source>
</evidence>
<dbReference type="InterPro" id="IPR008913">
    <property type="entry name" value="Znf_CHY"/>
</dbReference>
<dbReference type="PROSITE" id="PS51266">
    <property type="entry name" value="ZF_CHY"/>
    <property type="match status" value="1"/>
</dbReference>
<organism evidence="7 8">
    <name type="scientific">Chlorella ohadii</name>
    <dbReference type="NCBI Taxonomy" id="2649997"/>
    <lineage>
        <taxon>Eukaryota</taxon>
        <taxon>Viridiplantae</taxon>
        <taxon>Chlorophyta</taxon>
        <taxon>core chlorophytes</taxon>
        <taxon>Trebouxiophyceae</taxon>
        <taxon>Chlorellales</taxon>
        <taxon>Chlorellaceae</taxon>
        <taxon>Chlorella clade</taxon>
        <taxon>Chlorella</taxon>
    </lineage>
</organism>
<protein>
    <recommendedName>
        <fullName evidence="6">CHY-type domain-containing protein</fullName>
    </recommendedName>
</protein>
<keyword evidence="1" id="KW-0479">Metal-binding</keyword>
<dbReference type="AlphaFoldDB" id="A0AAD5DWS7"/>
<evidence type="ECO:0000256" key="5">
    <source>
        <dbReference type="SAM" id="MobiDB-lite"/>
    </source>
</evidence>
<feature type="compositionally biased region" description="Low complexity" evidence="5">
    <location>
        <begin position="341"/>
        <end position="360"/>
    </location>
</feature>
<feature type="domain" description="CHY-type" evidence="6">
    <location>
        <begin position="581"/>
        <end position="647"/>
    </location>
</feature>
<gene>
    <name evidence="7" type="ORF">COHA_000615</name>
</gene>
<feature type="region of interest" description="Disordered" evidence="5">
    <location>
        <begin position="539"/>
        <end position="569"/>
    </location>
</feature>
<dbReference type="SUPFAM" id="SSF48695">
    <property type="entry name" value="Multiheme cytochromes"/>
    <property type="match status" value="1"/>
</dbReference>
<dbReference type="PANTHER" id="PTHR21319">
    <property type="entry name" value="RING FINGER AND CHY ZINC FINGER DOMAIN-CONTAINING PROTEIN 1"/>
    <property type="match status" value="1"/>
</dbReference>
<feature type="region of interest" description="Disordered" evidence="5">
    <location>
        <begin position="325"/>
        <end position="377"/>
    </location>
</feature>
<dbReference type="GO" id="GO:0006511">
    <property type="term" value="P:ubiquitin-dependent protein catabolic process"/>
    <property type="evidence" value="ECO:0007669"/>
    <property type="project" value="TreeGrafter"/>
</dbReference>
<evidence type="ECO:0000313" key="8">
    <source>
        <dbReference type="Proteomes" id="UP001205105"/>
    </source>
</evidence>
<proteinExistence type="predicted"/>
<evidence type="ECO:0000256" key="4">
    <source>
        <dbReference type="PROSITE-ProRule" id="PRU00601"/>
    </source>
</evidence>
<keyword evidence="8" id="KW-1185">Reference proteome</keyword>
<feature type="region of interest" description="Disordered" evidence="5">
    <location>
        <begin position="656"/>
        <end position="711"/>
    </location>
</feature>
<comment type="caution">
    <text evidence="7">The sequence shown here is derived from an EMBL/GenBank/DDBJ whole genome shotgun (WGS) entry which is preliminary data.</text>
</comment>
<dbReference type="InterPro" id="IPR037274">
    <property type="entry name" value="Znf_CHY_sf"/>
</dbReference>
<name>A0AAD5DWS7_9CHLO</name>
<keyword evidence="3" id="KW-0862">Zinc</keyword>
<dbReference type="EMBL" id="JADXDR010000012">
    <property type="protein sequence ID" value="KAI7845882.1"/>
    <property type="molecule type" value="Genomic_DNA"/>
</dbReference>
<dbReference type="Proteomes" id="UP001205105">
    <property type="component" value="Unassembled WGS sequence"/>
</dbReference>
<evidence type="ECO:0000256" key="1">
    <source>
        <dbReference type="ARBA" id="ARBA00022723"/>
    </source>
</evidence>
<dbReference type="GO" id="GO:0008270">
    <property type="term" value="F:zinc ion binding"/>
    <property type="evidence" value="ECO:0007669"/>
    <property type="project" value="UniProtKB-KW"/>
</dbReference>
<feature type="compositionally biased region" description="Basic residues" evidence="5">
    <location>
        <begin position="684"/>
        <end position="696"/>
    </location>
</feature>